<dbReference type="EMBL" id="KK785138">
    <property type="protein sequence ID" value="KDO48613.1"/>
    <property type="molecule type" value="Genomic_DNA"/>
</dbReference>
<dbReference type="Proteomes" id="UP000027120">
    <property type="component" value="Unassembled WGS sequence"/>
</dbReference>
<organism evidence="2 3">
    <name type="scientific">Citrus sinensis</name>
    <name type="common">Sweet orange</name>
    <name type="synonym">Citrus aurantium var. sinensis</name>
    <dbReference type="NCBI Taxonomy" id="2711"/>
    <lineage>
        <taxon>Eukaryota</taxon>
        <taxon>Viridiplantae</taxon>
        <taxon>Streptophyta</taxon>
        <taxon>Embryophyta</taxon>
        <taxon>Tracheophyta</taxon>
        <taxon>Spermatophyta</taxon>
        <taxon>Magnoliopsida</taxon>
        <taxon>eudicotyledons</taxon>
        <taxon>Gunneridae</taxon>
        <taxon>Pentapetalae</taxon>
        <taxon>rosids</taxon>
        <taxon>malvids</taxon>
        <taxon>Sapindales</taxon>
        <taxon>Rutaceae</taxon>
        <taxon>Aurantioideae</taxon>
        <taxon>Citrus</taxon>
    </lineage>
</organism>
<feature type="transmembrane region" description="Helical" evidence="1">
    <location>
        <begin position="6"/>
        <end position="25"/>
    </location>
</feature>
<reference evidence="2 3" key="1">
    <citation type="submission" date="2014-04" db="EMBL/GenBank/DDBJ databases">
        <authorList>
            <consortium name="International Citrus Genome Consortium"/>
            <person name="Gmitter F."/>
            <person name="Chen C."/>
            <person name="Farmerie W."/>
            <person name="Harkins T."/>
            <person name="Desany B."/>
            <person name="Mohiuddin M."/>
            <person name="Kodira C."/>
            <person name="Borodovsky M."/>
            <person name="Lomsadze A."/>
            <person name="Burns P."/>
            <person name="Jenkins J."/>
            <person name="Prochnik S."/>
            <person name="Shu S."/>
            <person name="Chapman J."/>
            <person name="Pitluck S."/>
            <person name="Schmutz J."/>
            <person name="Rokhsar D."/>
        </authorList>
    </citation>
    <scope>NUCLEOTIDE SEQUENCE</scope>
</reference>
<evidence type="ECO:0000313" key="2">
    <source>
        <dbReference type="EMBL" id="KDO48613.1"/>
    </source>
</evidence>
<keyword evidence="1" id="KW-0812">Transmembrane</keyword>
<keyword evidence="1" id="KW-0472">Membrane</keyword>
<keyword evidence="3" id="KW-1185">Reference proteome</keyword>
<proteinExistence type="predicted"/>
<keyword evidence="1" id="KW-1133">Transmembrane helix</keyword>
<gene>
    <name evidence="2" type="ORF">CISIN_1g034172mg</name>
</gene>
<dbReference type="AlphaFoldDB" id="A0A067E0J5"/>
<protein>
    <submittedName>
        <fullName evidence="2">Uncharacterized protein</fullName>
    </submittedName>
</protein>
<accession>A0A067E0J5</accession>
<evidence type="ECO:0000313" key="3">
    <source>
        <dbReference type="Proteomes" id="UP000027120"/>
    </source>
</evidence>
<name>A0A067E0J5_CITSI</name>
<sequence length="102" mass="11930">MVNVELLTLGFYFIIIMPIPPCLRINKQACNIQWRQNFMLAFIDNKSSTNQLLCHSIKILISKQTVFPYLSCQSCMLHYSMPEHLPYSQDKHSLRKISIKIV</sequence>
<evidence type="ECO:0000256" key="1">
    <source>
        <dbReference type="SAM" id="Phobius"/>
    </source>
</evidence>